<dbReference type="Proteomes" id="UP000515146">
    <property type="component" value="Unplaced"/>
</dbReference>
<dbReference type="OMA" id="KCENNIK"/>
<proteinExistence type="predicted"/>
<dbReference type="RefSeq" id="XP_027205084.1">
    <property type="nucleotide sequence ID" value="XM_027349283.1"/>
</dbReference>
<evidence type="ECO:0000313" key="5">
    <source>
        <dbReference type="RefSeq" id="XP_027205084.1"/>
    </source>
</evidence>
<dbReference type="AlphaFoldDB" id="A0A6P6YIN2"/>
<feature type="region of interest" description="Disordered" evidence="1">
    <location>
        <begin position="261"/>
        <end position="323"/>
    </location>
</feature>
<accession>A0A6P6YIN2</accession>
<evidence type="ECO:0000313" key="3">
    <source>
        <dbReference type="RefSeq" id="XP_027205082.1"/>
    </source>
</evidence>
<evidence type="ECO:0000313" key="6">
    <source>
        <dbReference type="RefSeq" id="XP_027205085.1"/>
    </source>
</evidence>
<feature type="region of interest" description="Disordered" evidence="1">
    <location>
        <begin position="213"/>
        <end position="241"/>
    </location>
</feature>
<sequence length="720" mass="80030">MMASPQTTPLAFNPQPTTSICGSSSSSSSSLCNGNKINATILSTGQSQQFSNIKKCTINDDIVDINSSTKNCQSLSSPMTISSSSSSSSSSMIHLTKFDNDHNNMNDGIKFTTSSSSPSSLSSSSSSSLPKSTSILVAVTITNNDNNNNNNKNPIIMNGNNAVIISDSKSIQISNENIVKNVDKQSSSISHSLPAQPQPQSIITIIDENSNISIKSSSSSSSSSIENSPKRKRRRGEEQRLMDDLQKIDSSLAAKVTRMIESEQQQQQQNGSIENSDKIKNEDDSQTAKNCDQQQKSTANDAKSSSSGDCPALHLRPRRNIRPNPFTTAVYLSSSGSSSPIFLSPIKCTANNNQSPSKNYLKTQNLLIDTTKQLNKFLNNSPIKQELSTNDSDDIKLSKNILIDKENDSNVDGKKSSISRRKKILSIDRYVRRDLDVSVFATLITPAQLKISQKYPYNYVSLKILEQKSIRFVELIDSKTKRQFTCPILELITIDIPDRFDIDYMNGVFDEPEVSSVSNTKLTVFLVGSYALKSKSLINSDSNKLSSSSSTNNGCNDNNENEKIINILRFRTSREKLPSPITRNLKKRKFIHGNRTPEYPFTIIVDSSDDLMENFIMKNEQMKTDNNDDDDDDDEVIALDDPFIDLYNNDHQYDDNNNNDDNDDWLPMVSYSERWQPPKDPRELNRSLYIIQPCIPKFESSSRTVKMSTSSSVNASTIMA</sequence>
<dbReference type="RefSeq" id="XP_027205085.1">
    <property type="nucleotide sequence ID" value="XM_027349284.1"/>
</dbReference>
<evidence type="ECO:0000256" key="1">
    <source>
        <dbReference type="SAM" id="MobiDB-lite"/>
    </source>
</evidence>
<organism evidence="2 3">
    <name type="scientific">Dermatophagoides pteronyssinus</name>
    <name type="common">European house dust mite</name>
    <dbReference type="NCBI Taxonomy" id="6956"/>
    <lineage>
        <taxon>Eukaryota</taxon>
        <taxon>Metazoa</taxon>
        <taxon>Ecdysozoa</taxon>
        <taxon>Arthropoda</taxon>
        <taxon>Chelicerata</taxon>
        <taxon>Arachnida</taxon>
        <taxon>Acari</taxon>
        <taxon>Acariformes</taxon>
        <taxon>Sarcoptiformes</taxon>
        <taxon>Astigmata</taxon>
        <taxon>Psoroptidia</taxon>
        <taxon>Analgoidea</taxon>
        <taxon>Pyroglyphidae</taxon>
        <taxon>Dermatophagoidinae</taxon>
        <taxon>Dermatophagoides</taxon>
    </lineage>
</organism>
<feature type="region of interest" description="Disordered" evidence="1">
    <location>
        <begin position="106"/>
        <end position="129"/>
    </location>
</feature>
<dbReference type="RefSeq" id="XP_027205082.1">
    <property type="nucleotide sequence ID" value="XM_027349281.1"/>
</dbReference>
<name>A0A6P6YIN2_DERPT</name>
<feature type="region of interest" description="Disordered" evidence="1">
    <location>
        <begin position="72"/>
        <end position="91"/>
    </location>
</feature>
<evidence type="ECO:0000313" key="2">
    <source>
        <dbReference type="Proteomes" id="UP000515146"/>
    </source>
</evidence>
<feature type="compositionally biased region" description="Low complexity" evidence="1">
    <location>
        <begin position="74"/>
        <end position="91"/>
    </location>
</feature>
<dbReference type="KEGG" id="dpte:113798713"/>
<reference evidence="3 4" key="1">
    <citation type="submission" date="2025-04" db="UniProtKB">
        <authorList>
            <consortium name="RefSeq"/>
        </authorList>
    </citation>
    <scope>IDENTIFICATION</scope>
    <source>
        <strain evidence="3 4">Airmid</strain>
    </source>
</reference>
<feature type="compositionally biased region" description="Low complexity" evidence="1">
    <location>
        <begin position="113"/>
        <end position="129"/>
    </location>
</feature>
<dbReference type="OrthoDB" id="6496111at2759"/>
<protein>
    <submittedName>
        <fullName evidence="3 4">Uncharacterized protein LOC113798713</fullName>
    </submittedName>
</protein>
<feature type="compositionally biased region" description="Low complexity" evidence="1">
    <location>
        <begin position="213"/>
        <end position="227"/>
    </location>
</feature>
<gene>
    <name evidence="3 4 5 6" type="primary">LOC113798713</name>
</gene>
<dbReference type="RefSeq" id="XP_027205083.1">
    <property type="nucleotide sequence ID" value="XM_027349282.1"/>
</dbReference>
<evidence type="ECO:0000313" key="4">
    <source>
        <dbReference type="RefSeq" id="XP_027205083.1"/>
    </source>
</evidence>
<keyword evidence="2" id="KW-1185">Reference proteome</keyword>
<feature type="compositionally biased region" description="Polar residues" evidence="1">
    <location>
        <begin position="287"/>
        <end position="308"/>
    </location>
</feature>